<organism evidence="1 2">
    <name type="scientific">Operophtera brumata</name>
    <name type="common">Winter moth</name>
    <name type="synonym">Phalaena brumata</name>
    <dbReference type="NCBI Taxonomy" id="104452"/>
    <lineage>
        <taxon>Eukaryota</taxon>
        <taxon>Metazoa</taxon>
        <taxon>Ecdysozoa</taxon>
        <taxon>Arthropoda</taxon>
        <taxon>Hexapoda</taxon>
        <taxon>Insecta</taxon>
        <taxon>Pterygota</taxon>
        <taxon>Neoptera</taxon>
        <taxon>Endopterygota</taxon>
        <taxon>Lepidoptera</taxon>
        <taxon>Glossata</taxon>
        <taxon>Ditrysia</taxon>
        <taxon>Geometroidea</taxon>
        <taxon>Geometridae</taxon>
        <taxon>Larentiinae</taxon>
        <taxon>Operophtera</taxon>
    </lineage>
</organism>
<dbReference type="AlphaFoldDB" id="A0A0L7LHN0"/>
<evidence type="ECO:0000313" key="2">
    <source>
        <dbReference type="Proteomes" id="UP000037510"/>
    </source>
</evidence>
<protein>
    <submittedName>
        <fullName evidence="1">Uncharacterized protein</fullName>
    </submittedName>
</protein>
<accession>A0A0L7LHN0</accession>
<evidence type="ECO:0000313" key="1">
    <source>
        <dbReference type="EMBL" id="KOB74696.1"/>
    </source>
</evidence>
<proteinExistence type="predicted"/>
<dbReference type="Proteomes" id="UP000037510">
    <property type="component" value="Unassembled WGS sequence"/>
</dbReference>
<name>A0A0L7LHN0_OPEBR</name>
<dbReference type="STRING" id="104452.A0A0L7LHN0"/>
<dbReference type="EMBL" id="JTDY01001163">
    <property type="protein sequence ID" value="KOB74696.1"/>
    <property type="molecule type" value="Genomic_DNA"/>
</dbReference>
<keyword evidence="2" id="KW-1185">Reference proteome</keyword>
<sequence length="84" mass="9467">MYAILNGINSLQERGALLYLRYAGRWGSRAVKSRLNLSSSVAGRHGRKYVCPCQFIEEHLQVKPPAGIAKFFILPNQSNSIQLY</sequence>
<comment type="caution">
    <text evidence="1">The sequence shown here is derived from an EMBL/GenBank/DDBJ whole genome shotgun (WGS) entry which is preliminary data.</text>
</comment>
<gene>
    <name evidence="1" type="ORF">OBRU01_08031</name>
</gene>
<reference evidence="1 2" key="1">
    <citation type="journal article" date="2015" name="Genome Biol. Evol.">
        <title>The genome of winter moth (Operophtera brumata) provides a genomic perspective on sexual dimorphism and phenology.</title>
        <authorList>
            <person name="Derks M.F."/>
            <person name="Smit S."/>
            <person name="Salis L."/>
            <person name="Schijlen E."/>
            <person name="Bossers A."/>
            <person name="Mateman C."/>
            <person name="Pijl A.S."/>
            <person name="de Ridder D."/>
            <person name="Groenen M.A."/>
            <person name="Visser M.E."/>
            <person name="Megens H.J."/>
        </authorList>
    </citation>
    <scope>NUCLEOTIDE SEQUENCE [LARGE SCALE GENOMIC DNA]</scope>
    <source>
        <strain evidence="1">WM2013NL</strain>
        <tissue evidence="1">Head and thorax</tissue>
    </source>
</reference>